<evidence type="ECO:0000313" key="1">
    <source>
        <dbReference type="EMBL" id="UOQ46853.1"/>
    </source>
</evidence>
<dbReference type="InterPro" id="IPR029058">
    <property type="entry name" value="AB_hydrolase_fold"/>
</dbReference>
<accession>A0ABY4EQZ9</accession>
<gene>
    <name evidence="1" type="ORF">MUN88_12195</name>
</gene>
<sequence length="181" mass="21187">MIYEAPSFDIGLSAKSLMKKAVCLLERDERKDVAMLYSKYVNDSYPSKAIWKALALIYNEFSGNRKDYIYLKSMEPQELNRIYDSVNVPDEFWERTTVHIRNLEEEGLIFESLLPIIPSVTQASLVLHGQFDPVFCDQQRNIFIEYASKAKMIVFEESAHFPRLEEPEKYTKEVINFILKN</sequence>
<dbReference type="SUPFAM" id="SSF53474">
    <property type="entry name" value="alpha/beta-Hydrolases"/>
    <property type="match status" value="1"/>
</dbReference>
<proteinExistence type="predicted"/>
<dbReference type="Gene3D" id="3.40.50.1820">
    <property type="entry name" value="alpha/beta hydrolase"/>
    <property type="match status" value="1"/>
</dbReference>
<organism evidence="1 2">
    <name type="scientific">Gracilibacillus caseinilyticus</name>
    <dbReference type="NCBI Taxonomy" id="2932256"/>
    <lineage>
        <taxon>Bacteria</taxon>
        <taxon>Bacillati</taxon>
        <taxon>Bacillota</taxon>
        <taxon>Bacilli</taxon>
        <taxon>Bacillales</taxon>
        <taxon>Bacillaceae</taxon>
        <taxon>Gracilibacillus</taxon>
    </lineage>
</organism>
<protein>
    <submittedName>
        <fullName evidence="1">Alpha/beta hydrolase</fullName>
    </submittedName>
</protein>
<dbReference type="Proteomes" id="UP000831782">
    <property type="component" value="Chromosome"/>
</dbReference>
<dbReference type="EMBL" id="CP095072">
    <property type="protein sequence ID" value="UOQ46853.1"/>
    <property type="molecule type" value="Genomic_DNA"/>
</dbReference>
<keyword evidence="1" id="KW-0378">Hydrolase</keyword>
<evidence type="ECO:0000313" key="2">
    <source>
        <dbReference type="Proteomes" id="UP000831782"/>
    </source>
</evidence>
<dbReference type="GO" id="GO:0016787">
    <property type="term" value="F:hydrolase activity"/>
    <property type="evidence" value="ECO:0007669"/>
    <property type="project" value="UniProtKB-KW"/>
</dbReference>
<dbReference type="RefSeq" id="WP_244715395.1">
    <property type="nucleotide sequence ID" value="NZ_CP095072.1"/>
</dbReference>
<reference evidence="1 2" key="1">
    <citation type="submission" date="2022-04" db="EMBL/GenBank/DDBJ databases">
        <title>Gracilibacillus sp. isolated from saltern.</title>
        <authorList>
            <person name="Won M."/>
            <person name="Lee C.-M."/>
            <person name="Woen H.-Y."/>
            <person name="Kwon S.-W."/>
        </authorList>
    </citation>
    <scope>NUCLEOTIDE SEQUENCE [LARGE SCALE GENOMIC DNA]</scope>
    <source>
        <strain evidence="1 2">SSWR10-1</strain>
    </source>
</reference>
<name>A0ABY4EQZ9_9BACI</name>
<keyword evidence="2" id="KW-1185">Reference proteome</keyword>